<accession>A0AAQ3K8M4</accession>
<proteinExistence type="predicted"/>
<evidence type="ECO:0000313" key="3">
    <source>
        <dbReference type="EMBL" id="WOL01016.1"/>
    </source>
</evidence>
<dbReference type="AlphaFoldDB" id="A0AAQ3K8M4"/>
<dbReference type="EMBL" id="CP136892">
    <property type="protein sequence ID" value="WOL01016.1"/>
    <property type="molecule type" value="Genomic_DNA"/>
</dbReference>
<feature type="coiled-coil region" evidence="1">
    <location>
        <begin position="190"/>
        <end position="217"/>
    </location>
</feature>
<keyword evidence="4" id="KW-1185">Reference proteome</keyword>
<feature type="region of interest" description="Disordered" evidence="2">
    <location>
        <begin position="1"/>
        <end position="64"/>
    </location>
</feature>
<feature type="region of interest" description="Disordered" evidence="2">
    <location>
        <begin position="165"/>
        <end position="187"/>
    </location>
</feature>
<name>A0AAQ3K8M4_9LILI</name>
<feature type="compositionally biased region" description="Low complexity" evidence="2">
    <location>
        <begin position="170"/>
        <end position="185"/>
    </location>
</feature>
<dbReference type="Proteomes" id="UP001327560">
    <property type="component" value="Chromosome 3"/>
</dbReference>
<protein>
    <submittedName>
        <fullName evidence="3">Uncharacterized protein</fullName>
    </submittedName>
</protein>
<reference evidence="3 4" key="1">
    <citation type="submission" date="2023-10" db="EMBL/GenBank/DDBJ databases">
        <title>Chromosome-scale genome assembly provides insights into flower coloration mechanisms of Canna indica.</title>
        <authorList>
            <person name="Li C."/>
        </authorList>
    </citation>
    <scope>NUCLEOTIDE SEQUENCE [LARGE SCALE GENOMIC DNA]</scope>
    <source>
        <tissue evidence="3">Flower</tissue>
    </source>
</reference>
<evidence type="ECO:0000256" key="2">
    <source>
        <dbReference type="SAM" id="MobiDB-lite"/>
    </source>
</evidence>
<sequence length="243" mass="26504">MGRGKRLRKVTVSPTSKRAYLRPNDSDLMGRGKGLHKVTVSLQSTSSKQGPLDPNNLEDNFLDPPGLMGRVKGLRKVTIPVQSVASKQAPLEHNDLEDNFLDPPDLMEKGKGVHKVTLPVRPTASKRAPLESNDSDDNLSDPSGVSMEDDIYSQVFGPERSGLVRGLGLGPTPTSLWGSSSTGTSRNIQVSQHDDEVNKLKEEVKALKSNQARMEVELAQLKSFMGSHLGNETWELILGNADR</sequence>
<evidence type="ECO:0000313" key="4">
    <source>
        <dbReference type="Proteomes" id="UP001327560"/>
    </source>
</evidence>
<feature type="compositionally biased region" description="Polar residues" evidence="2">
    <location>
        <begin position="40"/>
        <end position="49"/>
    </location>
</feature>
<keyword evidence="1" id="KW-0175">Coiled coil</keyword>
<evidence type="ECO:0000256" key="1">
    <source>
        <dbReference type="SAM" id="Coils"/>
    </source>
</evidence>
<organism evidence="3 4">
    <name type="scientific">Canna indica</name>
    <name type="common">Indian-shot</name>
    <dbReference type="NCBI Taxonomy" id="4628"/>
    <lineage>
        <taxon>Eukaryota</taxon>
        <taxon>Viridiplantae</taxon>
        <taxon>Streptophyta</taxon>
        <taxon>Embryophyta</taxon>
        <taxon>Tracheophyta</taxon>
        <taxon>Spermatophyta</taxon>
        <taxon>Magnoliopsida</taxon>
        <taxon>Liliopsida</taxon>
        <taxon>Zingiberales</taxon>
        <taxon>Cannaceae</taxon>
        <taxon>Canna</taxon>
    </lineage>
</organism>
<feature type="region of interest" description="Disordered" evidence="2">
    <location>
        <begin position="120"/>
        <end position="148"/>
    </location>
</feature>
<gene>
    <name evidence="3" type="ORF">Cni_G09729</name>
</gene>